<evidence type="ECO:0000313" key="2">
    <source>
        <dbReference type="Proteomes" id="UP000093080"/>
    </source>
</evidence>
<reference evidence="1 2" key="1">
    <citation type="submission" date="2016-06" db="EMBL/GenBank/DDBJ databases">
        <title>Respiratory ammonification of nitrate coupled to the oxidation of elemental sulfur in deep-sea autotrophic thermophilic bacteria.</title>
        <authorList>
            <person name="Slobodkina G.B."/>
            <person name="Mardanov A.V."/>
            <person name="Ravin N.V."/>
            <person name="Frolova A.A."/>
            <person name="Viryasiv M.B."/>
            <person name="Chernyh N.A."/>
            <person name="Bonch-Osmolovskaya E.A."/>
            <person name="Slobodkin A.I."/>
        </authorList>
    </citation>
    <scope>NUCLEOTIDE SEQUENCE [LARGE SCALE GENOMIC DNA]</scope>
    <source>
        <strain evidence="1 2">S69</strain>
    </source>
</reference>
<dbReference type="RefSeq" id="WP_067620849.1">
    <property type="nucleotide sequence ID" value="NZ_MAGO01000020.1"/>
</dbReference>
<dbReference type="EMBL" id="MAGO01000020">
    <property type="protein sequence ID" value="OCC14141.1"/>
    <property type="molecule type" value="Genomic_DNA"/>
</dbReference>
<name>A0A1B9F309_9BACT</name>
<accession>A0A1B9F309</accession>
<organism evidence="1 2">
    <name type="scientific">Dissulfuribacter thermophilus</name>
    <dbReference type="NCBI Taxonomy" id="1156395"/>
    <lineage>
        <taxon>Bacteria</taxon>
        <taxon>Pseudomonadati</taxon>
        <taxon>Thermodesulfobacteriota</taxon>
        <taxon>Dissulfuribacteria</taxon>
        <taxon>Dissulfuribacterales</taxon>
        <taxon>Dissulfuribacteraceae</taxon>
        <taxon>Dissulfuribacter</taxon>
    </lineage>
</organism>
<dbReference type="STRING" id="1156395.DBT_2445"/>
<evidence type="ECO:0000313" key="1">
    <source>
        <dbReference type="EMBL" id="OCC14141.1"/>
    </source>
</evidence>
<proteinExistence type="predicted"/>
<dbReference type="OrthoDB" id="7107864at2"/>
<keyword evidence="2" id="KW-1185">Reference proteome</keyword>
<dbReference type="AlphaFoldDB" id="A0A1B9F309"/>
<protein>
    <submittedName>
        <fullName evidence="1">Uncharacterized protein</fullName>
    </submittedName>
</protein>
<dbReference type="Proteomes" id="UP000093080">
    <property type="component" value="Unassembled WGS sequence"/>
</dbReference>
<gene>
    <name evidence="1" type="ORF">DBT_2445</name>
</gene>
<comment type="caution">
    <text evidence="1">The sequence shown here is derived from an EMBL/GenBank/DDBJ whole genome shotgun (WGS) entry which is preliminary data.</text>
</comment>
<sequence length="276" mass="32349">MFVRHQLDDGRVLLVESFGRPIVYLDNWALNDIALDAFRRDRFVSTMKARKGTLRLSVSNLVELMKQADRQQISAILDMIDSIDAGFINTNFMDVITRENGILRGEVHENPSQEIGLIRDYLFAQNWPESWTMSDVIRTVLDNSSGDQMKESWDQFAGRMEKFLSRVRFDPKDMSQSKERAKATRKKGKRYERPTRELFQLAFNFVLQNEKMQMNSNEWHDFFHSIVPVSYCDLVLLDKRWATFISQTGLEFPDVAFVFDKKAIDEFFKSLVELVF</sequence>